<feature type="compositionally biased region" description="Basic and acidic residues" evidence="1">
    <location>
        <begin position="74"/>
        <end position="90"/>
    </location>
</feature>
<evidence type="ECO:0000313" key="2">
    <source>
        <dbReference type="EMBL" id="OUN44022.1"/>
    </source>
</evidence>
<sequence length="137" mass="14848">MPRFARDYTPAFFFNARACRRGGEVRIDKGLALSSGVGRGGKGAIERDEGARGAAESTRRKERGAHRASVARGGRSEEGSVKWEQRARGREPVGVSGVACSRLPGSARICHASFRAIHILRAAKEWLTYNGSIISHI</sequence>
<gene>
    <name evidence="2" type="ORF">B5G21_01700</name>
</gene>
<evidence type="ECO:0000313" key="3">
    <source>
        <dbReference type="Proteomes" id="UP000196560"/>
    </source>
</evidence>
<name>A0A1Y3U5F8_9ACTN</name>
<organism evidence="2 3">
    <name type="scientific">Enorma massiliensis</name>
    <dbReference type="NCBI Taxonomy" id="1472761"/>
    <lineage>
        <taxon>Bacteria</taxon>
        <taxon>Bacillati</taxon>
        <taxon>Actinomycetota</taxon>
        <taxon>Coriobacteriia</taxon>
        <taxon>Coriobacteriales</taxon>
        <taxon>Coriobacteriaceae</taxon>
        <taxon>Enorma</taxon>
    </lineage>
</organism>
<reference evidence="3" key="1">
    <citation type="submission" date="2017-04" db="EMBL/GenBank/DDBJ databases">
        <title>Function of individual gut microbiota members based on whole genome sequencing of pure cultures obtained from chicken caecum.</title>
        <authorList>
            <person name="Medvecky M."/>
            <person name="Cejkova D."/>
            <person name="Polansky O."/>
            <person name="Karasova D."/>
            <person name="Kubasova T."/>
            <person name="Cizek A."/>
            <person name="Rychlik I."/>
        </authorList>
    </citation>
    <scope>NUCLEOTIDE SEQUENCE [LARGE SCALE GENOMIC DNA]</scope>
    <source>
        <strain evidence="3">An70</strain>
    </source>
</reference>
<feature type="region of interest" description="Disordered" evidence="1">
    <location>
        <begin position="37"/>
        <end position="90"/>
    </location>
</feature>
<dbReference type="AlphaFoldDB" id="A0A1Y3U5F8"/>
<comment type="caution">
    <text evidence="2">The sequence shown here is derived from an EMBL/GenBank/DDBJ whole genome shotgun (WGS) entry which is preliminary data.</text>
</comment>
<keyword evidence="3" id="KW-1185">Reference proteome</keyword>
<dbReference type="Proteomes" id="UP000196560">
    <property type="component" value="Unassembled WGS sequence"/>
</dbReference>
<proteinExistence type="predicted"/>
<evidence type="ECO:0000256" key="1">
    <source>
        <dbReference type="SAM" id="MobiDB-lite"/>
    </source>
</evidence>
<dbReference type="EMBL" id="NFHO01000002">
    <property type="protein sequence ID" value="OUN44022.1"/>
    <property type="molecule type" value="Genomic_DNA"/>
</dbReference>
<dbReference type="STRING" id="1118060.GCA_000311845_01807"/>
<protein>
    <submittedName>
        <fullName evidence="2">Uncharacterized protein</fullName>
    </submittedName>
</protein>
<accession>A0A1Y3U5F8</accession>